<sequence length="269" mass="31191">MNENLKELVEKANSGDKKALERVIIEIKDLVYNLSLKMLLYPEDAKDATQEILIRIITHLSTYKHKSQFTTWVYRVATNYLLTEKGKKAKEFAMPFENYEDLIDLGQSDVVRYSKNEGVLSLLEEEVKVSCTQGLLLCLNEEDRIVYILSEILDFNSIEGSEIMEITAENFRKKLSRSRTKIRNFLNKKCGLVNSKNPCRCNRKIDFLIDQQIINPKNLRFAHFSSNRSIDLVQQISDLEKSIAIYRSTPDFPAPDMVMKTIRQILNIN</sequence>
<organism evidence="6 7">
    <name type="scientific">Aquimarina rubra</name>
    <dbReference type="NCBI Taxonomy" id="1920033"/>
    <lineage>
        <taxon>Bacteria</taxon>
        <taxon>Pseudomonadati</taxon>
        <taxon>Bacteroidota</taxon>
        <taxon>Flavobacteriia</taxon>
        <taxon>Flavobacteriales</taxon>
        <taxon>Flavobacteriaceae</taxon>
        <taxon>Aquimarina</taxon>
    </lineage>
</organism>
<name>A0ABW5LDP1_9FLAO</name>
<comment type="similarity">
    <text evidence="1">Belongs to the sigma-70 factor family. ECF subfamily.</text>
</comment>
<dbReference type="InterPro" id="IPR007627">
    <property type="entry name" value="RNA_pol_sigma70_r2"/>
</dbReference>
<gene>
    <name evidence="6" type="ORF">ACFSR1_03000</name>
</gene>
<feature type="domain" description="RNA polymerase sigma-70 region 2" evidence="5">
    <location>
        <begin position="28"/>
        <end position="88"/>
    </location>
</feature>
<evidence type="ECO:0000259" key="5">
    <source>
        <dbReference type="Pfam" id="PF04542"/>
    </source>
</evidence>
<keyword evidence="3" id="KW-0731">Sigma factor</keyword>
<dbReference type="Pfam" id="PF04542">
    <property type="entry name" value="Sigma70_r2"/>
    <property type="match status" value="1"/>
</dbReference>
<keyword evidence="4" id="KW-0804">Transcription</keyword>
<dbReference type="SUPFAM" id="SSF88659">
    <property type="entry name" value="Sigma3 and sigma4 domains of RNA polymerase sigma factors"/>
    <property type="match status" value="1"/>
</dbReference>
<reference evidence="7" key="1">
    <citation type="journal article" date="2019" name="Int. J. Syst. Evol. Microbiol.">
        <title>The Global Catalogue of Microorganisms (GCM) 10K type strain sequencing project: providing services to taxonomists for standard genome sequencing and annotation.</title>
        <authorList>
            <consortium name="The Broad Institute Genomics Platform"/>
            <consortium name="The Broad Institute Genome Sequencing Center for Infectious Disease"/>
            <person name="Wu L."/>
            <person name="Ma J."/>
        </authorList>
    </citation>
    <scope>NUCLEOTIDE SEQUENCE [LARGE SCALE GENOMIC DNA]</scope>
    <source>
        <strain evidence="7">KCTC 52274</strain>
    </source>
</reference>
<keyword evidence="2" id="KW-0805">Transcription regulation</keyword>
<dbReference type="InterPro" id="IPR039425">
    <property type="entry name" value="RNA_pol_sigma-70-like"/>
</dbReference>
<dbReference type="SUPFAM" id="SSF88946">
    <property type="entry name" value="Sigma2 domain of RNA polymerase sigma factors"/>
    <property type="match status" value="1"/>
</dbReference>
<evidence type="ECO:0000256" key="1">
    <source>
        <dbReference type="ARBA" id="ARBA00010641"/>
    </source>
</evidence>
<dbReference type="NCBIfam" id="TIGR02937">
    <property type="entry name" value="sigma70-ECF"/>
    <property type="match status" value="1"/>
</dbReference>
<dbReference type="InterPro" id="IPR013324">
    <property type="entry name" value="RNA_pol_sigma_r3/r4-like"/>
</dbReference>
<protein>
    <submittedName>
        <fullName evidence="6">RNA polymerase sigma factor</fullName>
    </submittedName>
</protein>
<evidence type="ECO:0000256" key="4">
    <source>
        <dbReference type="ARBA" id="ARBA00023163"/>
    </source>
</evidence>
<dbReference type="PANTHER" id="PTHR43133:SF51">
    <property type="entry name" value="RNA POLYMERASE SIGMA FACTOR"/>
    <property type="match status" value="1"/>
</dbReference>
<accession>A0ABW5LDP1</accession>
<evidence type="ECO:0000313" key="6">
    <source>
        <dbReference type="EMBL" id="MFD2561622.1"/>
    </source>
</evidence>
<proteinExistence type="inferred from homology"/>
<evidence type="ECO:0000313" key="7">
    <source>
        <dbReference type="Proteomes" id="UP001597319"/>
    </source>
</evidence>
<dbReference type="InterPro" id="IPR013325">
    <property type="entry name" value="RNA_pol_sigma_r2"/>
</dbReference>
<dbReference type="Proteomes" id="UP001597319">
    <property type="component" value="Unassembled WGS sequence"/>
</dbReference>
<evidence type="ECO:0000256" key="2">
    <source>
        <dbReference type="ARBA" id="ARBA00023015"/>
    </source>
</evidence>
<dbReference type="Gene3D" id="1.10.1740.10">
    <property type="match status" value="1"/>
</dbReference>
<dbReference type="InterPro" id="IPR014284">
    <property type="entry name" value="RNA_pol_sigma-70_dom"/>
</dbReference>
<dbReference type="PANTHER" id="PTHR43133">
    <property type="entry name" value="RNA POLYMERASE ECF-TYPE SIGMA FACTO"/>
    <property type="match status" value="1"/>
</dbReference>
<keyword evidence="7" id="KW-1185">Reference proteome</keyword>
<evidence type="ECO:0000256" key="3">
    <source>
        <dbReference type="ARBA" id="ARBA00023082"/>
    </source>
</evidence>
<dbReference type="RefSeq" id="WP_378289480.1">
    <property type="nucleotide sequence ID" value="NZ_JBHULE010000002.1"/>
</dbReference>
<dbReference type="EMBL" id="JBHULE010000002">
    <property type="protein sequence ID" value="MFD2561622.1"/>
    <property type="molecule type" value="Genomic_DNA"/>
</dbReference>
<comment type="caution">
    <text evidence="6">The sequence shown here is derived from an EMBL/GenBank/DDBJ whole genome shotgun (WGS) entry which is preliminary data.</text>
</comment>